<evidence type="ECO:0000256" key="2">
    <source>
        <dbReference type="ARBA" id="ARBA00023002"/>
    </source>
</evidence>
<protein>
    <submittedName>
        <fullName evidence="4">Acyl-CoA reductase-like NAD-dependent aldehyde dehydrogenase</fullName>
    </submittedName>
</protein>
<organism evidence="4 5">
    <name type="scientific">Endozoicomonas lisbonensis</name>
    <dbReference type="NCBI Taxonomy" id="3120522"/>
    <lineage>
        <taxon>Bacteria</taxon>
        <taxon>Pseudomonadati</taxon>
        <taxon>Pseudomonadota</taxon>
        <taxon>Gammaproteobacteria</taxon>
        <taxon>Oceanospirillales</taxon>
        <taxon>Endozoicomonadaceae</taxon>
        <taxon>Endozoicomonas</taxon>
    </lineage>
</organism>
<sequence>MDALPLLIPGAEPPAGTLNVYNPFDLSEVGRLETGDSRHVEQALTTAYGLFRNRDRWLTLDQRIDIFSRLLHRISRHQEDLARQAAAEGGKPLVDSRIEISRAMDGIKLCIDCMRGESGSMPVVNSTAATRHHLAFTTAEPVGVVVAVSAFNHPFNLIVHQIGPALAAGCPVIVKPADDTPLSCWHLAKLFHESGLPPEWLQVMIPESLAVAEHLVTARRVGFFSFIGSARVGWTLRSKLAAGTRCALEHGGAAPVIVAEDADMDRAVRSLAKGGFYHAGQVCVSSQRVYVHQSISQAFLRGLKKAADDLAVGDPLLESTDIGPLIRPAEVDRVEAWVNEARAGGGTVVCGGQRVGQTGYAPTIIHNPPEDVRVSEQEVFGPVVCIYDYEELDHAIERANRLPFAFQAAVFSDHQPTILRAYKRLDASAVMVNQHTAFRSDGMPFAGLKQSGLGVGGIHHSFRELQVEKMMVVHSPEL</sequence>
<dbReference type="InterPro" id="IPR051020">
    <property type="entry name" value="ALDH-related_metabolic_enz"/>
</dbReference>
<dbReference type="Gene3D" id="3.40.605.10">
    <property type="entry name" value="Aldehyde Dehydrogenase, Chain A, domain 1"/>
    <property type="match status" value="1"/>
</dbReference>
<comment type="caution">
    <text evidence="4">The sequence shown here is derived from an EMBL/GenBank/DDBJ whole genome shotgun (WGS) entry which is preliminary data.</text>
</comment>
<dbReference type="EMBL" id="JBEWTB010000002">
    <property type="protein sequence ID" value="MET4759232.1"/>
    <property type="molecule type" value="Genomic_DNA"/>
</dbReference>
<accession>A0ABV2SNA2</accession>
<evidence type="ECO:0000313" key="4">
    <source>
        <dbReference type="EMBL" id="MET4759232.1"/>
    </source>
</evidence>
<keyword evidence="2" id="KW-0560">Oxidoreductase</keyword>
<dbReference type="SUPFAM" id="SSF53720">
    <property type="entry name" value="ALDH-like"/>
    <property type="match status" value="1"/>
</dbReference>
<evidence type="ECO:0000256" key="1">
    <source>
        <dbReference type="ARBA" id="ARBA00009986"/>
    </source>
</evidence>
<dbReference type="PANTHER" id="PTHR42991:SF1">
    <property type="entry name" value="ALDEHYDE DEHYDROGENASE"/>
    <property type="match status" value="1"/>
</dbReference>
<dbReference type="Pfam" id="PF00171">
    <property type="entry name" value="Aldedh"/>
    <property type="match status" value="1"/>
</dbReference>
<keyword evidence="5" id="KW-1185">Reference proteome</keyword>
<gene>
    <name evidence="4" type="ORF">V5J35_004424</name>
</gene>
<dbReference type="InterPro" id="IPR016163">
    <property type="entry name" value="Ald_DH_C"/>
</dbReference>
<feature type="domain" description="Aldehyde dehydrogenase" evidence="3">
    <location>
        <begin position="16"/>
        <end position="466"/>
    </location>
</feature>
<dbReference type="Gene3D" id="3.40.309.10">
    <property type="entry name" value="Aldehyde Dehydrogenase, Chain A, domain 2"/>
    <property type="match status" value="1"/>
</dbReference>
<reference evidence="4 5" key="1">
    <citation type="submission" date="2024-06" db="EMBL/GenBank/DDBJ databases">
        <title>Genomic Encyclopedia of Type Strains, Phase V (KMG-V): Genome sequencing to study the core and pangenomes of soil and plant-associated prokaryotes.</title>
        <authorList>
            <person name="Whitman W."/>
        </authorList>
    </citation>
    <scope>NUCLEOTIDE SEQUENCE [LARGE SCALE GENOMIC DNA]</scope>
    <source>
        <strain evidence="4 5">NE40</strain>
    </source>
</reference>
<evidence type="ECO:0000313" key="5">
    <source>
        <dbReference type="Proteomes" id="UP001549366"/>
    </source>
</evidence>
<evidence type="ECO:0000259" key="3">
    <source>
        <dbReference type="Pfam" id="PF00171"/>
    </source>
</evidence>
<dbReference type="Proteomes" id="UP001549366">
    <property type="component" value="Unassembled WGS sequence"/>
</dbReference>
<comment type="similarity">
    <text evidence="1">Belongs to the aldehyde dehydrogenase family.</text>
</comment>
<dbReference type="InterPro" id="IPR016161">
    <property type="entry name" value="Ald_DH/histidinol_DH"/>
</dbReference>
<proteinExistence type="inferred from homology"/>
<dbReference type="InterPro" id="IPR015590">
    <property type="entry name" value="Aldehyde_DH_dom"/>
</dbReference>
<dbReference type="PANTHER" id="PTHR42991">
    <property type="entry name" value="ALDEHYDE DEHYDROGENASE"/>
    <property type="match status" value="1"/>
</dbReference>
<dbReference type="InterPro" id="IPR016162">
    <property type="entry name" value="Ald_DH_N"/>
</dbReference>
<dbReference type="RefSeq" id="WP_354009239.1">
    <property type="nucleotide sequence ID" value="NZ_JBEWTA010000001.1"/>
</dbReference>
<name>A0ABV2SNA2_9GAMM</name>